<dbReference type="InterPro" id="IPR044819">
    <property type="entry name" value="OBL-like"/>
</dbReference>
<organism evidence="1 2">
    <name type="scientific">Apostasia shenzhenica</name>
    <dbReference type="NCBI Taxonomy" id="1088818"/>
    <lineage>
        <taxon>Eukaryota</taxon>
        <taxon>Viridiplantae</taxon>
        <taxon>Streptophyta</taxon>
        <taxon>Embryophyta</taxon>
        <taxon>Tracheophyta</taxon>
        <taxon>Spermatophyta</taxon>
        <taxon>Magnoliopsida</taxon>
        <taxon>Liliopsida</taxon>
        <taxon>Asparagales</taxon>
        <taxon>Orchidaceae</taxon>
        <taxon>Apostasioideae</taxon>
        <taxon>Apostasia</taxon>
    </lineage>
</organism>
<dbReference type="EMBL" id="KZ451952">
    <property type="protein sequence ID" value="PKA58474.1"/>
    <property type="molecule type" value="Genomic_DNA"/>
</dbReference>
<dbReference type="GO" id="GO:0004806">
    <property type="term" value="F:triacylglycerol lipase activity"/>
    <property type="evidence" value="ECO:0007669"/>
    <property type="project" value="InterPro"/>
</dbReference>
<dbReference type="PANTHER" id="PTHR46086:SF4">
    <property type="entry name" value="ALPHA_BETA-HYDROLASES SUPERFAMILY PROTEIN"/>
    <property type="match status" value="1"/>
</dbReference>
<dbReference type="AlphaFoldDB" id="A0A2I0ASD9"/>
<accession>A0A2I0ASD9</accession>
<gene>
    <name evidence="1" type="ORF">AXF42_Ash021360</name>
</gene>
<dbReference type="GO" id="GO:0006629">
    <property type="term" value="P:lipid metabolic process"/>
    <property type="evidence" value="ECO:0007669"/>
    <property type="project" value="InterPro"/>
</dbReference>
<dbReference type="PANTHER" id="PTHR46086">
    <property type="entry name" value="ALPHA/BETA-HYDROLASES SUPERFAMILY PROTEIN"/>
    <property type="match status" value="1"/>
</dbReference>
<sequence length="187" mass="21003">MAESGFFSDYLVLRPDKAGWRDFLCVLFSGEVDETTSVEGPAGTKIVGARRRWAIFITLLVQRSLLLSGGFIARFGSAVEFWGNLVADNGGLFRLSRNFVTGNVKITKKDSNSYRSTIGLIDTRIELDRNVKPTDVKYHASLSIMAAKLSYESKPFIVTTVQDHWKVKFYLHSLISSRSWTNCILIP</sequence>
<dbReference type="STRING" id="1088818.A0A2I0ASD9"/>
<proteinExistence type="predicted"/>
<dbReference type="OrthoDB" id="1938854at2759"/>
<reference evidence="1 2" key="1">
    <citation type="journal article" date="2017" name="Nature">
        <title>The Apostasia genome and the evolution of orchids.</title>
        <authorList>
            <person name="Zhang G.Q."/>
            <person name="Liu K.W."/>
            <person name="Li Z."/>
            <person name="Lohaus R."/>
            <person name="Hsiao Y.Y."/>
            <person name="Niu S.C."/>
            <person name="Wang J.Y."/>
            <person name="Lin Y.C."/>
            <person name="Xu Q."/>
            <person name="Chen L.J."/>
            <person name="Yoshida K."/>
            <person name="Fujiwara S."/>
            <person name="Wang Z.W."/>
            <person name="Zhang Y.Q."/>
            <person name="Mitsuda N."/>
            <person name="Wang M."/>
            <person name="Liu G.H."/>
            <person name="Pecoraro L."/>
            <person name="Huang H.X."/>
            <person name="Xiao X.J."/>
            <person name="Lin M."/>
            <person name="Wu X.Y."/>
            <person name="Wu W.L."/>
            <person name="Chen Y.Y."/>
            <person name="Chang S.B."/>
            <person name="Sakamoto S."/>
            <person name="Ohme-Takagi M."/>
            <person name="Yagi M."/>
            <person name="Zeng S.J."/>
            <person name="Shen C.Y."/>
            <person name="Yeh C.M."/>
            <person name="Luo Y.B."/>
            <person name="Tsai W.C."/>
            <person name="Van de Peer Y."/>
            <person name="Liu Z.J."/>
        </authorList>
    </citation>
    <scope>NUCLEOTIDE SEQUENCE [LARGE SCALE GENOMIC DNA]</scope>
    <source>
        <strain evidence="2">cv. Shenzhen</strain>
        <tissue evidence="1">Stem</tissue>
    </source>
</reference>
<evidence type="ECO:0000313" key="2">
    <source>
        <dbReference type="Proteomes" id="UP000236161"/>
    </source>
</evidence>
<keyword evidence="2" id="KW-1185">Reference proteome</keyword>
<evidence type="ECO:0000313" key="1">
    <source>
        <dbReference type="EMBL" id="PKA58474.1"/>
    </source>
</evidence>
<dbReference type="Proteomes" id="UP000236161">
    <property type="component" value="Unassembled WGS sequence"/>
</dbReference>
<name>A0A2I0ASD9_9ASPA</name>
<protein>
    <submittedName>
        <fullName evidence="1">Uncharacterized protein</fullName>
    </submittedName>
</protein>